<evidence type="ECO:0000313" key="2">
    <source>
        <dbReference type="EMBL" id="MEQ2227250.1"/>
    </source>
</evidence>
<evidence type="ECO:0000256" key="1">
    <source>
        <dbReference type="SAM" id="Phobius"/>
    </source>
</evidence>
<evidence type="ECO:0000313" key="3">
    <source>
        <dbReference type="Proteomes" id="UP001482620"/>
    </source>
</evidence>
<organism evidence="2 3">
    <name type="scientific">Ilyodon furcidens</name>
    <name type="common">goldbreast splitfin</name>
    <dbReference type="NCBI Taxonomy" id="33524"/>
    <lineage>
        <taxon>Eukaryota</taxon>
        <taxon>Metazoa</taxon>
        <taxon>Chordata</taxon>
        <taxon>Craniata</taxon>
        <taxon>Vertebrata</taxon>
        <taxon>Euteleostomi</taxon>
        <taxon>Actinopterygii</taxon>
        <taxon>Neopterygii</taxon>
        <taxon>Teleostei</taxon>
        <taxon>Neoteleostei</taxon>
        <taxon>Acanthomorphata</taxon>
        <taxon>Ovalentaria</taxon>
        <taxon>Atherinomorphae</taxon>
        <taxon>Cyprinodontiformes</taxon>
        <taxon>Goodeidae</taxon>
        <taxon>Ilyodon</taxon>
    </lineage>
</organism>
<keyword evidence="1" id="KW-0472">Membrane</keyword>
<accession>A0ABV0T2Z7</accession>
<protein>
    <submittedName>
        <fullName evidence="2">Uncharacterized protein</fullName>
    </submittedName>
</protein>
<reference evidence="2 3" key="1">
    <citation type="submission" date="2021-06" db="EMBL/GenBank/DDBJ databases">
        <authorList>
            <person name="Palmer J.M."/>
        </authorList>
    </citation>
    <scope>NUCLEOTIDE SEQUENCE [LARGE SCALE GENOMIC DNA]</scope>
    <source>
        <strain evidence="3">if_2019</strain>
        <tissue evidence="2">Muscle</tissue>
    </source>
</reference>
<sequence length="141" mass="15893">MLQMYPLVFLLSGNQYPGHSLFQDTDPLPSSDFIEELTSGSTQVNLLRPILRPLTILPIILLPEIFIIMVIIISLTSLPFITTYLYSSVPTWAPPLNLEERLISLVSRNRLNFSLLSVVVACTRASHTNIMMVHISVLTKR</sequence>
<dbReference type="Proteomes" id="UP001482620">
    <property type="component" value="Unassembled WGS sequence"/>
</dbReference>
<comment type="caution">
    <text evidence="2">The sequence shown here is derived from an EMBL/GenBank/DDBJ whole genome shotgun (WGS) entry which is preliminary data.</text>
</comment>
<name>A0ABV0T2Z7_9TELE</name>
<gene>
    <name evidence="2" type="ORF">ILYODFUR_035843</name>
</gene>
<keyword evidence="1" id="KW-0812">Transmembrane</keyword>
<keyword evidence="3" id="KW-1185">Reference proteome</keyword>
<keyword evidence="1" id="KW-1133">Transmembrane helix</keyword>
<proteinExistence type="predicted"/>
<feature type="transmembrane region" description="Helical" evidence="1">
    <location>
        <begin position="56"/>
        <end position="86"/>
    </location>
</feature>
<dbReference type="EMBL" id="JAHRIQ010018601">
    <property type="protein sequence ID" value="MEQ2227250.1"/>
    <property type="molecule type" value="Genomic_DNA"/>
</dbReference>